<sequence>MSRSGPHGFGAYFEVEGAILHHQQVFARSPGEARLGAYSRKLKAVGRLPVRYTDKKSSCFCDRVEDDPALFIAPYMMGHYGHTMFDGIATAYAAIMEAQMSMANLTFYMDFLPGPAIKEIIASTDDQGRMNLGMWGEVFGAFSSHPIFNLRTLLEQSSHQVICFKQLVMGQSMTIDHIRTGEKWFNWTMLRDMGDVLHQHLPGGEGLQDSDCTYRITVVDRQGARQIVNVGELSDALKQVLHDEGVQHSCVVLAAMEDTSIGQQVHLMRQTRILVGVDGSGLLNSAFMPRCGGCVHIKPYLQESTEAGKENEFMRFCQNIPGQWRSWSNDDVNRV</sequence>
<keyword evidence="3" id="KW-0325">Glycoprotein</keyword>
<dbReference type="Proteomes" id="UP001465755">
    <property type="component" value="Unassembled WGS sequence"/>
</dbReference>
<evidence type="ECO:0000256" key="1">
    <source>
        <dbReference type="ARBA" id="ARBA00022676"/>
    </source>
</evidence>
<evidence type="ECO:0000313" key="6">
    <source>
        <dbReference type="Proteomes" id="UP001465755"/>
    </source>
</evidence>
<dbReference type="EMBL" id="JALJOQ010000011">
    <property type="protein sequence ID" value="KAK9811144.1"/>
    <property type="molecule type" value="Genomic_DNA"/>
</dbReference>
<dbReference type="InterPro" id="IPR049625">
    <property type="entry name" value="Glyco_transf_61_cat"/>
</dbReference>
<proteinExistence type="predicted"/>
<evidence type="ECO:0000256" key="2">
    <source>
        <dbReference type="ARBA" id="ARBA00022679"/>
    </source>
</evidence>
<keyword evidence="1" id="KW-0328">Glycosyltransferase</keyword>
<name>A0AAW1PSN9_9CHLO</name>
<keyword evidence="6" id="KW-1185">Reference proteome</keyword>
<protein>
    <recommendedName>
        <fullName evidence="4">Glycosyltransferase 61 catalytic domain-containing protein</fullName>
    </recommendedName>
</protein>
<dbReference type="GO" id="GO:0005794">
    <property type="term" value="C:Golgi apparatus"/>
    <property type="evidence" value="ECO:0007669"/>
    <property type="project" value="UniProtKB-ARBA"/>
</dbReference>
<dbReference type="GO" id="GO:0016763">
    <property type="term" value="F:pentosyltransferase activity"/>
    <property type="evidence" value="ECO:0007669"/>
    <property type="project" value="UniProtKB-ARBA"/>
</dbReference>
<dbReference type="AlphaFoldDB" id="A0AAW1PSN9"/>
<keyword evidence="2" id="KW-0808">Transferase</keyword>
<evidence type="ECO:0000313" key="5">
    <source>
        <dbReference type="EMBL" id="KAK9811144.1"/>
    </source>
</evidence>
<evidence type="ECO:0000256" key="3">
    <source>
        <dbReference type="ARBA" id="ARBA00023180"/>
    </source>
</evidence>
<comment type="caution">
    <text evidence="5">The sequence shown here is derived from an EMBL/GenBank/DDBJ whole genome shotgun (WGS) entry which is preliminary data.</text>
</comment>
<feature type="domain" description="Glycosyltransferase 61 catalytic" evidence="4">
    <location>
        <begin position="80"/>
        <end position="291"/>
    </location>
</feature>
<reference evidence="5 6" key="1">
    <citation type="journal article" date="2024" name="Nat. Commun.">
        <title>Phylogenomics reveals the evolutionary origins of lichenization in chlorophyte algae.</title>
        <authorList>
            <person name="Puginier C."/>
            <person name="Libourel C."/>
            <person name="Otte J."/>
            <person name="Skaloud P."/>
            <person name="Haon M."/>
            <person name="Grisel S."/>
            <person name="Petersen M."/>
            <person name="Berrin J.G."/>
            <person name="Delaux P.M."/>
            <person name="Dal Grande F."/>
            <person name="Keller J."/>
        </authorList>
    </citation>
    <scope>NUCLEOTIDE SEQUENCE [LARGE SCALE GENOMIC DNA]</scope>
    <source>
        <strain evidence="5 6">SAG 2036</strain>
    </source>
</reference>
<dbReference type="Pfam" id="PF04577">
    <property type="entry name" value="Glyco_transf_61"/>
    <property type="match status" value="1"/>
</dbReference>
<dbReference type="PANTHER" id="PTHR20961">
    <property type="entry name" value="GLYCOSYLTRANSFERASE"/>
    <property type="match status" value="1"/>
</dbReference>
<dbReference type="InterPro" id="IPR007657">
    <property type="entry name" value="Glycosyltransferase_61"/>
</dbReference>
<gene>
    <name evidence="5" type="ORF">WJX73_006422</name>
</gene>
<organism evidence="5 6">
    <name type="scientific">Symbiochloris irregularis</name>
    <dbReference type="NCBI Taxonomy" id="706552"/>
    <lineage>
        <taxon>Eukaryota</taxon>
        <taxon>Viridiplantae</taxon>
        <taxon>Chlorophyta</taxon>
        <taxon>core chlorophytes</taxon>
        <taxon>Trebouxiophyceae</taxon>
        <taxon>Trebouxiales</taxon>
        <taxon>Trebouxiaceae</taxon>
        <taxon>Symbiochloris</taxon>
    </lineage>
</organism>
<evidence type="ECO:0000259" key="4">
    <source>
        <dbReference type="Pfam" id="PF04577"/>
    </source>
</evidence>
<accession>A0AAW1PSN9</accession>